<protein>
    <recommendedName>
        <fullName evidence="12">Cytochrome P450</fullName>
    </recommendedName>
</protein>
<dbReference type="eggNOG" id="KOG0156">
    <property type="taxonomic scope" value="Eukaryota"/>
</dbReference>
<dbReference type="InterPro" id="IPR050364">
    <property type="entry name" value="Cytochrome_P450_fung"/>
</dbReference>
<dbReference type="InParanoid" id="K5XFT8"/>
<dbReference type="CDD" id="cd11065">
    <property type="entry name" value="CYP64-like"/>
    <property type="match status" value="1"/>
</dbReference>
<dbReference type="KEGG" id="abp:AGABI1DRAFT67866"/>
<evidence type="ECO:0000313" key="10">
    <source>
        <dbReference type="EMBL" id="EKM82283.1"/>
    </source>
</evidence>
<proteinExistence type="inferred from homology"/>
<keyword evidence="6" id="KW-0560">Oxidoreductase</keyword>
<evidence type="ECO:0000256" key="3">
    <source>
        <dbReference type="ARBA" id="ARBA00010617"/>
    </source>
</evidence>
<dbReference type="RefSeq" id="XP_007326195.1">
    <property type="nucleotide sequence ID" value="XM_007326133.1"/>
</dbReference>
<dbReference type="InterPro" id="IPR036396">
    <property type="entry name" value="Cyt_P450_sf"/>
</dbReference>
<dbReference type="HOGENOM" id="CLU_001570_2_3_1"/>
<accession>K5XFT8</accession>
<keyword evidence="5 9" id="KW-0479">Metal-binding</keyword>
<dbReference type="OMA" id="TIQWVMR"/>
<keyword evidence="7 9" id="KW-0408">Iron</keyword>
<evidence type="ECO:0000256" key="1">
    <source>
        <dbReference type="ARBA" id="ARBA00001971"/>
    </source>
</evidence>
<dbReference type="EMBL" id="JH971386">
    <property type="protein sequence ID" value="EKM82283.1"/>
    <property type="molecule type" value="Genomic_DNA"/>
</dbReference>
<sequence>MSYLLDASAGLIGVVLIWLMLRQKPSAPLPPGPKGWPIVGNLFDMPSSREWETFTQWGEKWGDMVFLSVLGQPTLILNSAKVARDLLDKKGHKYSNRPHLEMCNLIGLNNGLVLTNYGQRFRNHRKLMHQLIGSNLSMSRFYPIEETETRKFLKHLASTPQDLASHIRRTAGAIILRISHGYEIQDKDDPIVKIVEIGTAQFSLASAPGTFIVNLIPALRHLPDWFPGAGFKQTAREWAKDVSNMIERPHQYVKEQMASGTAEPSFTADLMEAPNVTPEREADIMWSAGSLYAGGADTTVSALYAFFKAMTIYPEVAAAAQSELDTVLGPARLPSFADRENLPYMNALVSEVLRWHSVAPIGVPHVSTEDDNYNGYLVPKGTIVITNIWKMLHDPNVYSNPMTFNPGRFLGPKPEPDPREATYGFGRRICPGRVLADSSLFISCAMALATFNITKYNLNGETMEPIVDQISGTISHPTPFKCVIKPRSEKALALIHGEI</sequence>
<comment type="pathway">
    <text evidence="2">Secondary metabolite biosynthesis.</text>
</comment>
<comment type="similarity">
    <text evidence="3">Belongs to the cytochrome P450 family.</text>
</comment>
<dbReference type="PRINTS" id="PR00463">
    <property type="entry name" value="EP450I"/>
</dbReference>
<evidence type="ECO:0000256" key="4">
    <source>
        <dbReference type="ARBA" id="ARBA00022617"/>
    </source>
</evidence>
<organism evidence="10 11">
    <name type="scientific">Agaricus bisporus var. burnettii (strain JB137-S8 / ATCC MYA-4627 / FGSC 10392)</name>
    <name type="common">White button mushroom</name>
    <dbReference type="NCBI Taxonomy" id="597362"/>
    <lineage>
        <taxon>Eukaryota</taxon>
        <taxon>Fungi</taxon>
        <taxon>Dikarya</taxon>
        <taxon>Basidiomycota</taxon>
        <taxon>Agaricomycotina</taxon>
        <taxon>Agaricomycetes</taxon>
        <taxon>Agaricomycetidae</taxon>
        <taxon>Agaricales</taxon>
        <taxon>Agaricineae</taxon>
        <taxon>Agaricaceae</taxon>
        <taxon>Agaricus</taxon>
    </lineage>
</organism>
<dbReference type="GO" id="GO:0020037">
    <property type="term" value="F:heme binding"/>
    <property type="evidence" value="ECO:0007669"/>
    <property type="project" value="InterPro"/>
</dbReference>
<dbReference type="GO" id="GO:0005506">
    <property type="term" value="F:iron ion binding"/>
    <property type="evidence" value="ECO:0007669"/>
    <property type="project" value="InterPro"/>
</dbReference>
<dbReference type="PANTHER" id="PTHR46300">
    <property type="entry name" value="P450, PUTATIVE (EUROFUNG)-RELATED-RELATED"/>
    <property type="match status" value="1"/>
</dbReference>
<dbReference type="Gene3D" id="1.10.630.10">
    <property type="entry name" value="Cytochrome P450"/>
    <property type="match status" value="1"/>
</dbReference>
<evidence type="ECO:0008006" key="12">
    <source>
        <dbReference type="Google" id="ProtNLM"/>
    </source>
</evidence>
<evidence type="ECO:0000256" key="7">
    <source>
        <dbReference type="ARBA" id="ARBA00023004"/>
    </source>
</evidence>
<name>K5XFT8_AGABU</name>
<dbReference type="PANTHER" id="PTHR46300:SF7">
    <property type="entry name" value="P450, PUTATIVE (EUROFUNG)-RELATED"/>
    <property type="match status" value="1"/>
</dbReference>
<evidence type="ECO:0000256" key="6">
    <source>
        <dbReference type="ARBA" id="ARBA00023002"/>
    </source>
</evidence>
<evidence type="ECO:0000256" key="5">
    <source>
        <dbReference type="ARBA" id="ARBA00022723"/>
    </source>
</evidence>
<dbReference type="InterPro" id="IPR002401">
    <property type="entry name" value="Cyt_P450_E_grp-I"/>
</dbReference>
<evidence type="ECO:0000313" key="11">
    <source>
        <dbReference type="Proteomes" id="UP000008493"/>
    </source>
</evidence>
<dbReference type="GO" id="GO:0016705">
    <property type="term" value="F:oxidoreductase activity, acting on paired donors, with incorporation or reduction of molecular oxygen"/>
    <property type="evidence" value="ECO:0007669"/>
    <property type="project" value="InterPro"/>
</dbReference>
<dbReference type="Proteomes" id="UP000008493">
    <property type="component" value="Unassembled WGS sequence"/>
</dbReference>
<comment type="cofactor">
    <cofactor evidence="1 9">
        <name>heme</name>
        <dbReference type="ChEBI" id="CHEBI:30413"/>
    </cofactor>
</comment>
<keyword evidence="11" id="KW-1185">Reference proteome</keyword>
<gene>
    <name evidence="10" type="ORF">AGABI1DRAFT_67866</name>
</gene>
<reference evidence="11" key="1">
    <citation type="journal article" date="2012" name="Proc. Natl. Acad. Sci. U.S.A.">
        <title>Genome sequence of the button mushroom Agaricus bisporus reveals mechanisms governing adaptation to a humic-rich ecological niche.</title>
        <authorList>
            <person name="Morin E."/>
            <person name="Kohler A."/>
            <person name="Baker A.R."/>
            <person name="Foulongne-Oriol M."/>
            <person name="Lombard V."/>
            <person name="Nagy L.G."/>
            <person name="Ohm R.A."/>
            <person name="Patyshakuliyeva A."/>
            <person name="Brun A."/>
            <person name="Aerts A.L."/>
            <person name="Bailey A.M."/>
            <person name="Billette C."/>
            <person name="Coutinho P.M."/>
            <person name="Deakin G."/>
            <person name="Doddapaneni H."/>
            <person name="Floudas D."/>
            <person name="Grimwood J."/>
            <person name="Hilden K."/>
            <person name="Kuees U."/>
            <person name="LaButti K.M."/>
            <person name="Lapidus A."/>
            <person name="Lindquist E.A."/>
            <person name="Lucas S.M."/>
            <person name="Murat C."/>
            <person name="Riley R.W."/>
            <person name="Salamov A.A."/>
            <person name="Schmutz J."/>
            <person name="Subramanian V."/>
            <person name="Woesten H.A.B."/>
            <person name="Xu J."/>
            <person name="Eastwood D.C."/>
            <person name="Foster G.D."/>
            <person name="Sonnenberg A.S."/>
            <person name="Cullen D."/>
            <person name="de Vries R.P."/>
            <person name="Lundell T."/>
            <person name="Hibbett D.S."/>
            <person name="Henrissat B."/>
            <person name="Burton K.S."/>
            <person name="Kerrigan R.W."/>
            <person name="Challen M.P."/>
            <person name="Grigoriev I.V."/>
            <person name="Martin F."/>
        </authorList>
    </citation>
    <scope>NUCLEOTIDE SEQUENCE [LARGE SCALE GENOMIC DNA]</scope>
    <source>
        <strain evidence="11">JB137-S8 / ATCC MYA-4627 / FGSC 10392</strain>
    </source>
</reference>
<dbReference type="Pfam" id="PF00067">
    <property type="entry name" value="p450"/>
    <property type="match status" value="1"/>
</dbReference>
<dbReference type="SUPFAM" id="SSF48264">
    <property type="entry name" value="Cytochrome P450"/>
    <property type="match status" value="1"/>
</dbReference>
<keyword evidence="8" id="KW-0503">Monooxygenase</keyword>
<evidence type="ECO:0000256" key="2">
    <source>
        <dbReference type="ARBA" id="ARBA00005179"/>
    </source>
</evidence>
<dbReference type="GO" id="GO:0004497">
    <property type="term" value="F:monooxygenase activity"/>
    <property type="evidence" value="ECO:0007669"/>
    <property type="project" value="UniProtKB-KW"/>
</dbReference>
<feature type="binding site" description="axial binding residue" evidence="9">
    <location>
        <position position="430"/>
    </location>
    <ligand>
        <name>heme</name>
        <dbReference type="ChEBI" id="CHEBI:30413"/>
    </ligand>
    <ligandPart>
        <name>Fe</name>
        <dbReference type="ChEBI" id="CHEBI:18248"/>
    </ligandPart>
</feature>
<dbReference type="OrthoDB" id="2789670at2759"/>
<dbReference type="AlphaFoldDB" id="K5XFT8"/>
<keyword evidence="4 9" id="KW-0349">Heme</keyword>
<dbReference type="GeneID" id="18830698"/>
<evidence type="ECO:0000256" key="9">
    <source>
        <dbReference type="PIRSR" id="PIRSR602401-1"/>
    </source>
</evidence>
<evidence type="ECO:0000256" key="8">
    <source>
        <dbReference type="ARBA" id="ARBA00023033"/>
    </source>
</evidence>
<dbReference type="InterPro" id="IPR001128">
    <property type="entry name" value="Cyt_P450"/>
</dbReference>